<dbReference type="EMBL" id="BDCO01000002">
    <property type="protein sequence ID" value="GAT32729.1"/>
    <property type="molecule type" value="Genomic_DNA"/>
</dbReference>
<sequence>MSSSLTGWRCSKSRHAFSLMELLVTIALIGVLSAMLAGGMRAFNENGKRLKCASQLRQIYEAIALYRAENNNSYPPANPWNAETGDAGWLAWHTANEKYGKESPLAVYVGGVESLRKLSVCPANGTKFAGAVPDQVHNAYGYPYTVNYNVMVDSLSGGKTAKSANTITRPGSTILMADSTATPSGWGPGFADTGWSSFQRIAKPHGEKTSLLWCDGHVTLQSPATIDNKNLYP</sequence>
<gene>
    <name evidence="2" type="ORF">TSACC_21130</name>
</gene>
<dbReference type="InterPro" id="IPR012902">
    <property type="entry name" value="N_methyl_site"/>
</dbReference>
<keyword evidence="1" id="KW-0488">Methylation</keyword>
<evidence type="ECO:0000256" key="1">
    <source>
        <dbReference type="ARBA" id="ARBA00022481"/>
    </source>
</evidence>
<reference evidence="3" key="1">
    <citation type="journal article" date="2017" name="Genome Announc.">
        <title>Draft Genome Sequence of Terrimicrobium sacchariphilum NM-5T, a Facultative Anaerobic Soil Bacterium of the Class Spartobacteria.</title>
        <authorList>
            <person name="Qiu Y.L."/>
            <person name="Tourlousse D.M."/>
            <person name="Matsuura N."/>
            <person name="Ohashi A."/>
            <person name="Sekiguchi Y."/>
        </authorList>
    </citation>
    <scope>NUCLEOTIDE SEQUENCE [LARGE SCALE GENOMIC DNA]</scope>
    <source>
        <strain evidence="3">NM-5</strain>
    </source>
</reference>
<dbReference type="AlphaFoldDB" id="A0A146G4K8"/>
<organism evidence="2 3">
    <name type="scientific">Terrimicrobium sacchariphilum</name>
    <dbReference type="NCBI Taxonomy" id="690879"/>
    <lineage>
        <taxon>Bacteria</taxon>
        <taxon>Pseudomonadati</taxon>
        <taxon>Verrucomicrobiota</taxon>
        <taxon>Terrimicrobiia</taxon>
        <taxon>Terrimicrobiales</taxon>
        <taxon>Terrimicrobiaceae</taxon>
        <taxon>Terrimicrobium</taxon>
    </lineage>
</organism>
<dbReference type="InterPro" id="IPR045584">
    <property type="entry name" value="Pilin-like"/>
</dbReference>
<dbReference type="PANTHER" id="PTHR30093">
    <property type="entry name" value="GENERAL SECRETION PATHWAY PROTEIN G"/>
    <property type="match status" value="1"/>
</dbReference>
<protein>
    <submittedName>
        <fullName evidence="2">Prepilin-type N-terminal cleavage/methylation domain-containing protein</fullName>
    </submittedName>
</protein>
<keyword evidence="3" id="KW-1185">Reference proteome</keyword>
<dbReference type="STRING" id="690879.TSACC_21130"/>
<dbReference type="GO" id="GO:0015627">
    <property type="term" value="C:type II protein secretion system complex"/>
    <property type="evidence" value="ECO:0007669"/>
    <property type="project" value="InterPro"/>
</dbReference>
<name>A0A146G4K8_TERSA</name>
<proteinExistence type="predicted"/>
<dbReference type="NCBIfam" id="TIGR02532">
    <property type="entry name" value="IV_pilin_GFxxxE"/>
    <property type="match status" value="1"/>
</dbReference>
<evidence type="ECO:0000313" key="2">
    <source>
        <dbReference type="EMBL" id="GAT32729.1"/>
    </source>
</evidence>
<dbReference type="PRINTS" id="PR00813">
    <property type="entry name" value="BCTERIALGSPG"/>
</dbReference>
<dbReference type="Gene3D" id="3.30.700.10">
    <property type="entry name" value="Glycoprotein, Type 4 Pilin"/>
    <property type="match status" value="1"/>
</dbReference>
<dbReference type="Proteomes" id="UP000076023">
    <property type="component" value="Unassembled WGS sequence"/>
</dbReference>
<evidence type="ECO:0000313" key="3">
    <source>
        <dbReference type="Proteomes" id="UP000076023"/>
    </source>
</evidence>
<accession>A0A146G4K8</accession>
<dbReference type="OrthoDB" id="200349at2"/>
<dbReference type="InterPro" id="IPR000983">
    <property type="entry name" value="Bac_GSPG_pilin"/>
</dbReference>
<dbReference type="GO" id="GO:0015628">
    <property type="term" value="P:protein secretion by the type II secretion system"/>
    <property type="evidence" value="ECO:0007669"/>
    <property type="project" value="InterPro"/>
</dbReference>
<dbReference type="Pfam" id="PF07963">
    <property type="entry name" value="N_methyl"/>
    <property type="match status" value="1"/>
</dbReference>
<dbReference type="RefSeq" id="WP_084400252.1">
    <property type="nucleotide sequence ID" value="NZ_BDCO01000002.1"/>
</dbReference>
<comment type="caution">
    <text evidence="2">The sequence shown here is derived from an EMBL/GenBank/DDBJ whole genome shotgun (WGS) entry which is preliminary data.</text>
</comment>
<dbReference type="InParanoid" id="A0A146G4K8"/>
<dbReference type="SUPFAM" id="SSF54523">
    <property type="entry name" value="Pili subunits"/>
    <property type="match status" value="1"/>
</dbReference>